<keyword evidence="2" id="KW-1185">Reference proteome</keyword>
<sequence length="131" mass="14327">MTAWTENELTRIGGAEELKISSYRFDGSLRPYVIIWVVRVDDELYVRSAYGSSNPWFVRATASGTGRIQADGIERDVAFAEPAGDVHVAIDAAYHAKYDRYGPAIVGTVVGPQTIPNTLRLVAADLARSPQ</sequence>
<name>A0A2T0V5M6_9MICO</name>
<accession>A0A2T0V5M6</accession>
<organism evidence="1 2">
    <name type="scientific">Glaciihabitans tibetensis</name>
    <dbReference type="NCBI Taxonomy" id="1266600"/>
    <lineage>
        <taxon>Bacteria</taxon>
        <taxon>Bacillati</taxon>
        <taxon>Actinomycetota</taxon>
        <taxon>Actinomycetes</taxon>
        <taxon>Micrococcales</taxon>
        <taxon>Microbacteriaceae</taxon>
        <taxon>Glaciihabitans</taxon>
    </lineage>
</organism>
<evidence type="ECO:0000313" key="2">
    <source>
        <dbReference type="Proteomes" id="UP000237983"/>
    </source>
</evidence>
<dbReference type="EMBL" id="PVTL01000010">
    <property type="protein sequence ID" value="PRY65461.1"/>
    <property type="molecule type" value="Genomic_DNA"/>
</dbReference>
<proteinExistence type="predicted"/>
<comment type="caution">
    <text evidence="1">The sequence shown here is derived from an EMBL/GenBank/DDBJ whole genome shotgun (WGS) entry which is preliminary data.</text>
</comment>
<dbReference type="RefSeq" id="WP_106214724.1">
    <property type="nucleotide sequence ID" value="NZ_PVTL01000010.1"/>
</dbReference>
<evidence type="ECO:0000313" key="1">
    <source>
        <dbReference type="EMBL" id="PRY65461.1"/>
    </source>
</evidence>
<dbReference type="InterPro" id="IPR016888">
    <property type="entry name" value="UCP028498"/>
</dbReference>
<dbReference type="Proteomes" id="UP000237983">
    <property type="component" value="Unassembled WGS sequence"/>
</dbReference>
<dbReference type="OrthoDB" id="162563at2"/>
<dbReference type="AlphaFoldDB" id="A0A2T0V5M6"/>
<gene>
    <name evidence="1" type="ORF">B0I08_11093</name>
</gene>
<dbReference type="Pfam" id="PF10012">
    <property type="entry name" value="DUF2255"/>
    <property type="match status" value="1"/>
</dbReference>
<protein>
    <recommendedName>
        <fullName evidence="3">DUF2255 family protein</fullName>
    </recommendedName>
</protein>
<reference evidence="1 2" key="1">
    <citation type="submission" date="2018-03" db="EMBL/GenBank/DDBJ databases">
        <title>Genomic Encyclopedia of Type Strains, Phase III (KMG-III): the genomes of soil and plant-associated and newly described type strains.</title>
        <authorList>
            <person name="Whitman W."/>
        </authorList>
    </citation>
    <scope>NUCLEOTIDE SEQUENCE [LARGE SCALE GENOMIC DNA]</scope>
    <source>
        <strain evidence="1 2">CGMCC 1.12484</strain>
    </source>
</reference>
<evidence type="ECO:0008006" key="3">
    <source>
        <dbReference type="Google" id="ProtNLM"/>
    </source>
</evidence>